<dbReference type="PANTHER" id="PTHR34309">
    <property type="entry name" value="SLR1406 PROTEIN"/>
    <property type="match status" value="1"/>
</dbReference>
<organism evidence="2 3">
    <name type="scientific">Rhinocladiella mackenziei CBS 650.93</name>
    <dbReference type="NCBI Taxonomy" id="1442369"/>
    <lineage>
        <taxon>Eukaryota</taxon>
        <taxon>Fungi</taxon>
        <taxon>Dikarya</taxon>
        <taxon>Ascomycota</taxon>
        <taxon>Pezizomycotina</taxon>
        <taxon>Eurotiomycetes</taxon>
        <taxon>Chaetothyriomycetidae</taxon>
        <taxon>Chaetothyriales</taxon>
        <taxon>Herpotrichiellaceae</taxon>
        <taxon>Rhinocladiella</taxon>
    </lineage>
</organism>
<dbReference type="HOGENOM" id="CLU_103773_2_1_1"/>
<reference evidence="2 3" key="1">
    <citation type="submission" date="2015-01" db="EMBL/GenBank/DDBJ databases">
        <title>The Genome Sequence of Rhinocladiella mackenzie CBS 650.93.</title>
        <authorList>
            <consortium name="The Broad Institute Genomics Platform"/>
            <person name="Cuomo C."/>
            <person name="de Hoog S."/>
            <person name="Gorbushina A."/>
            <person name="Stielow B."/>
            <person name="Teixiera M."/>
            <person name="Abouelleil A."/>
            <person name="Chapman S.B."/>
            <person name="Priest M."/>
            <person name="Young S.K."/>
            <person name="Wortman J."/>
            <person name="Nusbaum C."/>
            <person name="Birren B."/>
        </authorList>
    </citation>
    <scope>NUCLEOTIDE SEQUENCE [LARGE SCALE GENOMIC DNA]</scope>
    <source>
        <strain evidence="2 3">CBS 650.93</strain>
    </source>
</reference>
<dbReference type="SUPFAM" id="SSF143744">
    <property type="entry name" value="GlcG-like"/>
    <property type="match status" value="1"/>
</dbReference>
<protein>
    <recommendedName>
        <fullName evidence="4">15.0 kDa protein in dhaT-dhaS intergenic region</fullName>
    </recommendedName>
</protein>
<dbReference type="InterPro" id="IPR052517">
    <property type="entry name" value="GlcG_carb_metab_protein"/>
</dbReference>
<accession>A0A0D2GMY5</accession>
<dbReference type="EMBL" id="KN847485">
    <property type="protein sequence ID" value="KIW99727.1"/>
    <property type="molecule type" value="Genomic_DNA"/>
</dbReference>
<dbReference type="InterPro" id="IPR038084">
    <property type="entry name" value="PduO/GlcC-like_sf"/>
</dbReference>
<dbReference type="RefSeq" id="XP_013266864.1">
    <property type="nucleotide sequence ID" value="XM_013411410.1"/>
</dbReference>
<dbReference type="GeneID" id="25299211"/>
<keyword evidence="3" id="KW-1185">Reference proteome</keyword>
<sequence>MHFLNTLLILPALALGQNTATNFLGSTPSQRHFIDQAQATKVISVAAGKAVNISVPENIAVVDPSGALVAFLKMDNAFPASADIATKKAKTVAGFNGAYTTDGLYNSTQPGAPLYGLEETNGGLVVFGGGLPIFVDGFFIGAIGVSGGTNDQDVTVAMAGVHAIGVSS</sequence>
<dbReference type="OrthoDB" id="5075159at2759"/>
<dbReference type="Proteomes" id="UP000053617">
    <property type="component" value="Unassembled WGS sequence"/>
</dbReference>
<dbReference type="VEuPathDB" id="FungiDB:Z518_11140"/>
<dbReference type="PANTHER" id="PTHR34309:SF1">
    <property type="entry name" value="PROTEIN GLCG"/>
    <property type="match status" value="1"/>
</dbReference>
<evidence type="ECO:0000313" key="3">
    <source>
        <dbReference type="Proteomes" id="UP000053617"/>
    </source>
</evidence>
<evidence type="ECO:0000256" key="1">
    <source>
        <dbReference type="SAM" id="SignalP"/>
    </source>
</evidence>
<dbReference type="AlphaFoldDB" id="A0A0D2GMY5"/>
<evidence type="ECO:0008006" key="4">
    <source>
        <dbReference type="Google" id="ProtNLM"/>
    </source>
</evidence>
<dbReference type="Gene3D" id="3.30.450.150">
    <property type="entry name" value="Haem-degrading domain"/>
    <property type="match status" value="1"/>
</dbReference>
<dbReference type="Pfam" id="PF03928">
    <property type="entry name" value="HbpS-like"/>
    <property type="match status" value="1"/>
</dbReference>
<proteinExistence type="predicted"/>
<gene>
    <name evidence="2" type="ORF">Z518_11140</name>
</gene>
<feature type="chain" id="PRO_5002242636" description="15.0 kDa protein in dhaT-dhaS intergenic region" evidence="1">
    <location>
        <begin position="17"/>
        <end position="168"/>
    </location>
</feature>
<name>A0A0D2GMY5_9EURO</name>
<dbReference type="InterPro" id="IPR005624">
    <property type="entry name" value="PduO/GlcC-like"/>
</dbReference>
<evidence type="ECO:0000313" key="2">
    <source>
        <dbReference type="EMBL" id="KIW99727.1"/>
    </source>
</evidence>
<feature type="signal peptide" evidence="1">
    <location>
        <begin position="1"/>
        <end position="16"/>
    </location>
</feature>
<keyword evidence="1" id="KW-0732">Signal</keyword>